<protein>
    <submittedName>
        <fullName evidence="2">Tail tube protein</fullName>
    </submittedName>
</protein>
<evidence type="ECO:0000313" key="2">
    <source>
        <dbReference type="EMBL" id="DAD78225.1"/>
    </source>
</evidence>
<feature type="region of interest" description="Disordered" evidence="1">
    <location>
        <begin position="1"/>
        <end position="20"/>
    </location>
</feature>
<dbReference type="Gene3D" id="2.30.110.40">
    <property type="entry name" value="Phage tail tube protein"/>
    <property type="match status" value="1"/>
</dbReference>
<dbReference type="InterPro" id="IPR038628">
    <property type="entry name" value="XkdM-like_sf"/>
</dbReference>
<evidence type="ECO:0000256" key="1">
    <source>
        <dbReference type="SAM" id="MobiDB-lite"/>
    </source>
</evidence>
<accession>A0A8S5M7C2</accession>
<sequence>MANYTKLDDTLSGSEGKGFITRSGQNREMFEISKIDAHVTLSVTEKKLLGHRMKQHKVVGATGEGSGTFYFMNSDALKEFINYKKNGIYPACTLQFTNEDPQSTVGRQTVTLFHVILKTIPVAYLEDDSEDPITFDSDFTFDDCDCLEAFQLPENMR</sequence>
<dbReference type="InterPro" id="IPR018989">
    <property type="entry name" value="DUF2001"/>
</dbReference>
<dbReference type="EMBL" id="BK014840">
    <property type="protein sequence ID" value="DAD78225.1"/>
    <property type="molecule type" value="Genomic_DNA"/>
</dbReference>
<reference evidence="2" key="1">
    <citation type="journal article" date="2021" name="Proc. Natl. Acad. Sci. U.S.A.">
        <title>A Catalog of Tens of Thousands of Viruses from Human Metagenomes Reveals Hidden Associations with Chronic Diseases.</title>
        <authorList>
            <person name="Tisza M.J."/>
            <person name="Buck C.B."/>
        </authorList>
    </citation>
    <scope>NUCLEOTIDE SEQUENCE</scope>
    <source>
        <strain evidence="2">CtMvU7</strain>
    </source>
</reference>
<name>A0A8S5M7C2_9CAUD</name>
<organism evidence="2">
    <name type="scientific">Myoviridae sp. ctMvU7</name>
    <dbReference type="NCBI Taxonomy" id="2826642"/>
    <lineage>
        <taxon>Viruses</taxon>
        <taxon>Duplodnaviria</taxon>
        <taxon>Heunggongvirae</taxon>
        <taxon>Uroviricota</taxon>
        <taxon>Caudoviricetes</taxon>
    </lineage>
</organism>
<proteinExistence type="predicted"/>
<dbReference type="Pfam" id="PF09393">
    <property type="entry name" value="DUF2001"/>
    <property type="match status" value="1"/>
</dbReference>
<dbReference type="SUPFAM" id="SSF69279">
    <property type="entry name" value="Phage tail proteins"/>
    <property type="match status" value="1"/>
</dbReference>